<dbReference type="RefSeq" id="WP_012900673.1">
    <property type="nucleotide sequence ID" value="NC_013665.1"/>
</dbReference>
<sequence>MPLIIDDEGISDVLAVILIAALTIIIASIMASYAYGLAQDIRQPKNVVVTAQRVDTTTITLTNSGGDLEILDTTTPFRVVINDIEVPCGNLDENIGSTEVFNANAGAHVVVTAICYQETPKVIYDGIL</sequence>
<keyword evidence="1" id="KW-0812">Transmembrane</keyword>
<gene>
    <name evidence="3" type="ordered locus">MCP_1926</name>
</gene>
<evidence type="ECO:0000256" key="1">
    <source>
        <dbReference type="SAM" id="Phobius"/>
    </source>
</evidence>
<dbReference type="GeneID" id="8681800"/>
<dbReference type="KEGG" id="mpd:MCP_1926"/>
<feature type="domain" description="Archaeal Type IV pilin N-terminal" evidence="2">
    <location>
        <begin position="8"/>
        <end position="67"/>
    </location>
</feature>
<dbReference type="Pfam" id="PF07790">
    <property type="entry name" value="Pilin_N"/>
    <property type="match status" value="1"/>
</dbReference>
<evidence type="ECO:0000259" key="2">
    <source>
        <dbReference type="Pfam" id="PF07790"/>
    </source>
</evidence>
<reference evidence="3 4" key="2">
    <citation type="journal article" date="2008" name="Int. J. Syst. Evol. Microbiol.">
        <title>Methanocella paludicola gen. nov., sp. nov., a methane-producing archaeon, the first isolate of the lineage 'Rice Cluster I', and proposal of the new archaeal order Methanocellales ord. nov.</title>
        <authorList>
            <person name="Sakai S."/>
            <person name="Imachi H."/>
            <person name="Hanada S."/>
            <person name="Ohashi A."/>
            <person name="Harada H."/>
            <person name="Kamagata Y."/>
        </authorList>
    </citation>
    <scope>NUCLEOTIDE SEQUENCE [LARGE SCALE GENOMIC DNA]</scope>
    <source>
        <strain evidence="4">DSM 17711 / JCM 13418 / NBRC 101707 / SANAE</strain>
    </source>
</reference>
<protein>
    <recommendedName>
        <fullName evidence="2">Archaeal Type IV pilin N-terminal domain-containing protein</fullName>
    </recommendedName>
</protein>
<dbReference type="Proteomes" id="UP000001882">
    <property type="component" value="Chromosome"/>
</dbReference>
<reference evidence="4" key="3">
    <citation type="journal article" date="2011" name="PLoS ONE">
        <title>Genome sequence of a mesophilic hydrogenotrophic methanogen Methanocella paludicola, the first cultivated representative of the order Methanocellales.</title>
        <authorList>
            <person name="Sakai S."/>
            <person name="Takaki Y."/>
            <person name="Shimamura S."/>
            <person name="Sekine M."/>
            <person name="Tajima T."/>
            <person name="Kosugi H."/>
            <person name="Ichikawa N."/>
            <person name="Tasumi E."/>
            <person name="Hiraki A.T."/>
            <person name="Shimizu A."/>
            <person name="Kato Y."/>
            <person name="Nishiko R."/>
            <person name="Mori K."/>
            <person name="Fujita N."/>
            <person name="Imachi H."/>
            <person name="Takai K."/>
        </authorList>
    </citation>
    <scope>NUCLEOTIDE SEQUENCE [LARGE SCALE GENOMIC DNA]</scope>
    <source>
        <strain evidence="4">DSM 17711 / JCM 13418 / NBRC 101707 / SANAE</strain>
    </source>
</reference>
<dbReference type="EMBL" id="AP011532">
    <property type="protein sequence ID" value="BAI61998.1"/>
    <property type="molecule type" value="Genomic_DNA"/>
</dbReference>
<dbReference type="AlphaFoldDB" id="D1YZX6"/>
<dbReference type="InterPro" id="IPR012859">
    <property type="entry name" value="Pilin_N_archaeal"/>
</dbReference>
<name>D1YZX6_METPS</name>
<keyword evidence="1" id="KW-0472">Membrane</keyword>
<feature type="transmembrane region" description="Helical" evidence="1">
    <location>
        <begin position="13"/>
        <end position="35"/>
    </location>
</feature>
<evidence type="ECO:0000313" key="4">
    <source>
        <dbReference type="Proteomes" id="UP000001882"/>
    </source>
</evidence>
<organism evidence="3 4">
    <name type="scientific">Methanocella paludicola (strain DSM 17711 / JCM 13418 / NBRC 101707 / SANAE)</name>
    <dbReference type="NCBI Taxonomy" id="304371"/>
    <lineage>
        <taxon>Archaea</taxon>
        <taxon>Methanobacteriati</taxon>
        <taxon>Methanobacteriota</taxon>
        <taxon>Stenosarchaea group</taxon>
        <taxon>Methanomicrobia</taxon>
        <taxon>Methanocellales</taxon>
        <taxon>Methanocellaceae</taxon>
        <taxon>Methanocella</taxon>
    </lineage>
</organism>
<proteinExistence type="predicted"/>
<dbReference type="InParanoid" id="D1YZX6"/>
<dbReference type="eggNOG" id="arCOG02423">
    <property type="taxonomic scope" value="Archaea"/>
</dbReference>
<evidence type="ECO:0000313" key="3">
    <source>
        <dbReference type="EMBL" id="BAI61998.1"/>
    </source>
</evidence>
<reference evidence="3 4" key="1">
    <citation type="journal article" date="2007" name="Appl. Environ. Microbiol.">
        <title>Isolation of key methanogens for global methane emission from rice paddy fields: a novel isolate affiliated with the clone cluster rice cluster I.</title>
        <authorList>
            <person name="Sakai S."/>
            <person name="Imachi H."/>
            <person name="Sekiguchi Y."/>
            <person name="Ohashi A."/>
            <person name="Harada H."/>
            <person name="Kamagata Y."/>
        </authorList>
    </citation>
    <scope>NUCLEOTIDE SEQUENCE [LARGE SCALE GENOMIC DNA]</scope>
    <source>
        <strain evidence="4">DSM 17711 / JCM 13418 / NBRC 101707 / SANAE</strain>
    </source>
</reference>
<accession>D1YZX6</accession>
<keyword evidence="4" id="KW-1185">Reference proteome</keyword>
<keyword evidence="1" id="KW-1133">Transmembrane helix</keyword>